<dbReference type="Pfam" id="PF12832">
    <property type="entry name" value="MFS_1_like"/>
    <property type="match status" value="1"/>
</dbReference>
<evidence type="ECO:0000256" key="6">
    <source>
        <dbReference type="ARBA" id="ARBA00022989"/>
    </source>
</evidence>
<keyword evidence="7 8" id="KW-0472">Membrane</keyword>
<dbReference type="GO" id="GO:0015528">
    <property type="term" value="F:lactose:proton symporter activity"/>
    <property type="evidence" value="ECO:0007669"/>
    <property type="project" value="TreeGrafter"/>
</dbReference>
<feature type="transmembrane region" description="Helical" evidence="8">
    <location>
        <begin position="344"/>
        <end position="365"/>
    </location>
</feature>
<dbReference type="InterPro" id="IPR026032">
    <property type="entry name" value="HcaT-like"/>
</dbReference>
<dbReference type="PIRSF" id="PIRSF004925">
    <property type="entry name" value="HcaT"/>
    <property type="match status" value="1"/>
</dbReference>
<feature type="domain" description="Major facilitator superfamily (MFS) profile" evidence="9">
    <location>
        <begin position="179"/>
        <end position="378"/>
    </location>
</feature>
<sequence length="378" mass="41706">MFLFFFHSTTMIIISYLPVYFQSQGMVESKIGWILAVGPFASILAQPFWGYMSDKYKTVKRILFITLTGMFTLSFLLFNVTSFALLLVTAALFFSFQSPTGALGDSLASKTAHKLGKSFGSIRGWGSMGFATSTLVVGAFFSRAGIEYIHYPFLIFVVIAFIVCLKISDVEVTNKPVTLIDAVKLGGNLKLMGFLAIIMFLTVTHRANDSYIGLYIKELGGNESMIGLAWFIAVGSEAIVFMTSNLWFKKFNEITFILLAGILYAVRWILYSFIQDPMVIVFLQVTHGLTFGVFYVSAFQFVTKLLPAELQATGHLLFISVFFGLSGIIGSLAGGFIIENASGATLYSYMGYLASAGCLGLAVYLQRIRKQMQLTLSD</sequence>
<dbReference type="EMBL" id="SWLG01000004">
    <property type="protein sequence ID" value="TLS38366.1"/>
    <property type="molecule type" value="Genomic_DNA"/>
</dbReference>
<evidence type="ECO:0000256" key="8">
    <source>
        <dbReference type="SAM" id="Phobius"/>
    </source>
</evidence>
<dbReference type="Proteomes" id="UP000308230">
    <property type="component" value="Unassembled WGS sequence"/>
</dbReference>
<keyword evidence="2" id="KW-0813">Transport</keyword>
<evidence type="ECO:0000256" key="7">
    <source>
        <dbReference type="ARBA" id="ARBA00023136"/>
    </source>
</evidence>
<dbReference type="PANTHER" id="PTHR23522">
    <property type="entry name" value="BLL5896 PROTEIN"/>
    <property type="match status" value="1"/>
</dbReference>
<evidence type="ECO:0000313" key="11">
    <source>
        <dbReference type="Proteomes" id="UP000308230"/>
    </source>
</evidence>
<dbReference type="PANTHER" id="PTHR23522:SF10">
    <property type="entry name" value="3-PHENYLPROPIONIC ACID TRANSPORTER-RELATED"/>
    <property type="match status" value="1"/>
</dbReference>
<evidence type="ECO:0000256" key="1">
    <source>
        <dbReference type="ARBA" id="ARBA00004429"/>
    </source>
</evidence>
<dbReference type="AlphaFoldDB" id="A0A5R9F7R5"/>
<protein>
    <submittedName>
        <fullName evidence="10">MFS transporter</fullName>
    </submittedName>
</protein>
<evidence type="ECO:0000259" key="9">
    <source>
        <dbReference type="PROSITE" id="PS50850"/>
    </source>
</evidence>
<dbReference type="Gene3D" id="1.20.1250.20">
    <property type="entry name" value="MFS general substrate transporter like domains"/>
    <property type="match status" value="2"/>
</dbReference>
<reference evidence="10 11" key="1">
    <citation type="submission" date="2019-04" db="EMBL/GenBank/DDBJ databases">
        <title>Bacillus caeni sp. nov., a bacterium isolated from mangrove sediment.</title>
        <authorList>
            <person name="Huang H."/>
            <person name="Mo K."/>
            <person name="Hu Y."/>
        </authorList>
    </citation>
    <scope>NUCLEOTIDE SEQUENCE [LARGE SCALE GENOMIC DNA]</scope>
    <source>
        <strain evidence="10 11">HB172195</strain>
    </source>
</reference>
<dbReference type="InterPro" id="IPR036259">
    <property type="entry name" value="MFS_trans_sf"/>
</dbReference>
<feature type="transmembrane region" description="Helical" evidence="8">
    <location>
        <begin position="255"/>
        <end position="274"/>
    </location>
</feature>
<keyword evidence="3" id="KW-1003">Cell membrane</keyword>
<evidence type="ECO:0000256" key="2">
    <source>
        <dbReference type="ARBA" id="ARBA00022448"/>
    </source>
</evidence>
<dbReference type="InterPro" id="IPR024989">
    <property type="entry name" value="MFS_assoc_dom"/>
</dbReference>
<evidence type="ECO:0000256" key="4">
    <source>
        <dbReference type="ARBA" id="ARBA00022519"/>
    </source>
</evidence>
<feature type="transmembrane region" description="Helical" evidence="8">
    <location>
        <begin position="189"/>
        <end position="207"/>
    </location>
</feature>
<feature type="transmembrane region" description="Helical" evidence="8">
    <location>
        <begin position="84"/>
        <end position="103"/>
    </location>
</feature>
<dbReference type="GO" id="GO:0005886">
    <property type="term" value="C:plasma membrane"/>
    <property type="evidence" value="ECO:0007669"/>
    <property type="project" value="UniProtKB-SubCell"/>
</dbReference>
<dbReference type="OrthoDB" id="1650886at2"/>
<proteinExistence type="predicted"/>
<gene>
    <name evidence="10" type="ORF">FCL54_07250</name>
</gene>
<feature type="transmembrane region" description="Helical" evidence="8">
    <location>
        <begin position="314"/>
        <end position="338"/>
    </location>
</feature>
<organism evidence="10 11">
    <name type="scientific">Exobacillus caeni</name>
    <dbReference type="NCBI Taxonomy" id="2574798"/>
    <lineage>
        <taxon>Bacteria</taxon>
        <taxon>Bacillati</taxon>
        <taxon>Bacillota</taxon>
        <taxon>Bacilli</taxon>
        <taxon>Bacillales</taxon>
        <taxon>Guptibacillaceae</taxon>
        <taxon>Exobacillus</taxon>
    </lineage>
</organism>
<comment type="subcellular location">
    <subcellularLocation>
        <location evidence="1">Cell inner membrane</location>
        <topology evidence="1">Multi-pass membrane protein</topology>
    </subcellularLocation>
</comment>
<feature type="transmembrane region" description="Helical" evidence="8">
    <location>
        <begin position="31"/>
        <end position="50"/>
    </location>
</feature>
<dbReference type="SUPFAM" id="SSF103473">
    <property type="entry name" value="MFS general substrate transporter"/>
    <property type="match status" value="1"/>
</dbReference>
<feature type="transmembrane region" description="Helical" evidence="8">
    <location>
        <begin position="148"/>
        <end position="168"/>
    </location>
</feature>
<keyword evidence="11" id="KW-1185">Reference proteome</keyword>
<dbReference type="GO" id="GO:0030395">
    <property type="term" value="F:lactose binding"/>
    <property type="evidence" value="ECO:0007669"/>
    <property type="project" value="TreeGrafter"/>
</dbReference>
<accession>A0A5R9F7R5</accession>
<name>A0A5R9F7R5_9BACL</name>
<feature type="transmembrane region" description="Helical" evidence="8">
    <location>
        <begin position="280"/>
        <end position="302"/>
    </location>
</feature>
<keyword evidence="5 8" id="KW-0812">Transmembrane</keyword>
<comment type="caution">
    <text evidence="10">The sequence shown here is derived from an EMBL/GenBank/DDBJ whole genome shotgun (WGS) entry which is preliminary data.</text>
</comment>
<evidence type="ECO:0000313" key="10">
    <source>
        <dbReference type="EMBL" id="TLS38366.1"/>
    </source>
</evidence>
<feature type="transmembrane region" description="Helical" evidence="8">
    <location>
        <begin position="227"/>
        <end position="248"/>
    </location>
</feature>
<evidence type="ECO:0000256" key="3">
    <source>
        <dbReference type="ARBA" id="ARBA00022475"/>
    </source>
</evidence>
<keyword evidence="6 8" id="KW-1133">Transmembrane helix</keyword>
<evidence type="ECO:0000256" key="5">
    <source>
        <dbReference type="ARBA" id="ARBA00022692"/>
    </source>
</evidence>
<dbReference type="PROSITE" id="PS50850">
    <property type="entry name" value="MFS"/>
    <property type="match status" value="1"/>
</dbReference>
<dbReference type="InterPro" id="IPR020846">
    <property type="entry name" value="MFS_dom"/>
</dbReference>
<keyword evidence="4" id="KW-0997">Cell inner membrane</keyword>